<dbReference type="PROSITE" id="PS51186">
    <property type="entry name" value="GNAT"/>
    <property type="match status" value="1"/>
</dbReference>
<keyword evidence="5" id="KW-1185">Reference proteome</keyword>
<sequence>MSKIVEILASDPLMSAVYALRHEVFVVEQRIPEDLEVDEDDKVAVHLAALSDGEVIGTLRIVYHERKAKIGRMAILASARKLGIGRELMEHAAAAAFGAGADEIILGAQVTARGFYERLGYVEEGAEFDDAGIPHVMMRKLLRRT</sequence>
<dbReference type="InterPro" id="IPR000182">
    <property type="entry name" value="GNAT_dom"/>
</dbReference>
<dbReference type="Proteomes" id="UP000228930">
    <property type="component" value="Unassembled WGS sequence"/>
</dbReference>
<evidence type="ECO:0000256" key="1">
    <source>
        <dbReference type="ARBA" id="ARBA00022679"/>
    </source>
</evidence>
<evidence type="ECO:0000256" key="2">
    <source>
        <dbReference type="ARBA" id="ARBA00023315"/>
    </source>
</evidence>
<evidence type="ECO:0000259" key="3">
    <source>
        <dbReference type="PROSITE" id="PS51186"/>
    </source>
</evidence>
<dbReference type="Pfam" id="PF13673">
    <property type="entry name" value="Acetyltransf_10"/>
    <property type="match status" value="1"/>
</dbReference>
<dbReference type="InterPro" id="IPR050832">
    <property type="entry name" value="Bact_Acetyltransf"/>
</dbReference>
<dbReference type="InterPro" id="IPR016181">
    <property type="entry name" value="Acyl_CoA_acyltransferase"/>
</dbReference>
<feature type="domain" description="N-acetyltransferase" evidence="3">
    <location>
        <begin position="5"/>
        <end position="143"/>
    </location>
</feature>
<organism evidence="4 5">
    <name type="scientific">Bradyrhizobium nitroreducens</name>
    <dbReference type="NCBI Taxonomy" id="709803"/>
    <lineage>
        <taxon>Bacteria</taxon>
        <taxon>Pseudomonadati</taxon>
        <taxon>Pseudomonadota</taxon>
        <taxon>Alphaproteobacteria</taxon>
        <taxon>Hyphomicrobiales</taxon>
        <taxon>Nitrobacteraceae</taxon>
        <taxon>Bradyrhizobium</taxon>
    </lineage>
</organism>
<comment type="caution">
    <text evidence="4">The sequence shown here is derived from an EMBL/GenBank/DDBJ whole genome shotgun (WGS) entry which is preliminary data.</text>
</comment>
<dbReference type="PANTHER" id="PTHR43877">
    <property type="entry name" value="AMINOALKYLPHOSPHONATE N-ACETYLTRANSFERASE-RELATED-RELATED"/>
    <property type="match status" value="1"/>
</dbReference>
<dbReference type="PANTHER" id="PTHR43877:SF2">
    <property type="entry name" value="AMINOALKYLPHOSPHONATE N-ACETYLTRANSFERASE-RELATED"/>
    <property type="match status" value="1"/>
</dbReference>
<reference evidence="4 5" key="1">
    <citation type="submission" date="2015-06" db="EMBL/GenBank/DDBJ databases">
        <title>Comparative genome analysis of nirS-carrying Bradyrhizobium sp. strains.</title>
        <authorList>
            <person name="Ishii S."/>
            <person name="Jang J."/>
            <person name="Nishizawa T."/>
            <person name="Senoo K."/>
        </authorList>
    </citation>
    <scope>NUCLEOTIDE SEQUENCE [LARGE SCALE GENOMIC DNA]</scope>
    <source>
        <strain evidence="4 5">TSA1</strain>
    </source>
</reference>
<name>A0A2M6UAF5_9BRAD</name>
<accession>A0A2M6UAF5</accession>
<keyword evidence="2" id="KW-0012">Acyltransferase</keyword>
<dbReference type="Gene3D" id="3.40.630.30">
    <property type="match status" value="1"/>
</dbReference>
<keyword evidence="1" id="KW-0808">Transferase</keyword>
<dbReference type="EMBL" id="LFJC01000003">
    <property type="protein sequence ID" value="PIT01594.1"/>
    <property type="molecule type" value="Genomic_DNA"/>
</dbReference>
<dbReference type="CDD" id="cd04301">
    <property type="entry name" value="NAT_SF"/>
    <property type="match status" value="1"/>
</dbReference>
<dbReference type="GO" id="GO:0016747">
    <property type="term" value="F:acyltransferase activity, transferring groups other than amino-acyl groups"/>
    <property type="evidence" value="ECO:0007669"/>
    <property type="project" value="InterPro"/>
</dbReference>
<gene>
    <name evidence="4" type="ORF">TSA1_13055</name>
</gene>
<dbReference type="AlphaFoldDB" id="A0A2M6UAF5"/>
<dbReference type="RefSeq" id="WP_100176807.1">
    <property type="nucleotide sequence ID" value="NZ_LFJC01000003.1"/>
</dbReference>
<dbReference type="SUPFAM" id="SSF55729">
    <property type="entry name" value="Acyl-CoA N-acyltransferases (Nat)"/>
    <property type="match status" value="1"/>
</dbReference>
<evidence type="ECO:0000313" key="5">
    <source>
        <dbReference type="Proteomes" id="UP000228930"/>
    </source>
</evidence>
<evidence type="ECO:0000313" key="4">
    <source>
        <dbReference type="EMBL" id="PIT01594.1"/>
    </source>
</evidence>
<proteinExistence type="predicted"/>
<protein>
    <recommendedName>
        <fullName evidence="3">N-acetyltransferase domain-containing protein</fullName>
    </recommendedName>
</protein>